<evidence type="ECO:0000313" key="4">
    <source>
        <dbReference type="Proteomes" id="UP000887159"/>
    </source>
</evidence>
<reference evidence="3" key="1">
    <citation type="submission" date="2020-08" db="EMBL/GenBank/DDBJ databases">
        <title>Multicomponent nature underlies the extraordinary mechanical properties of spider dragline silk.</title>
        <authorList>
            <person name="Kono N."/>
            <person name="Nakamura H."/>
            <person name="Mori M."/>
            <person name="Yoshida Y."/>
            <person name="Ohtoshi R."/>
            <person name="Malay A.D."/>
            <person name="Moran D.A.P."/>
            <person name="Tomita M."/>
            <person name="Numata K."/>
            <person name="Arakawa K."/>
        </authorList>
    </citation>
    <scope>NUCLEOTIDE SEQUENCE</scope>
</reference>
<feature type="region of interest" description="Disordered" evidence="1">
    <location>
        <begin position="430"/>
        <end position="461"/>
    </location>
</feature>
<dbReference type="Proteomes" id="UP000887159">
    <property type="component" value="Unassembled WGS sequence"/>
</dbReference>
<gene>
    <name evidence="3" type="primary">ORF1_1</name>
    <name evidence="3" type="ORF">TNCV_2504441</name>
</gene>
<sequence>MSDIEMDPPSPAPSYKAYEELLISRPSTPSTPEPTTACGKRRAAMTRLKNQETMNEGYQKFLATFNKGKDEHGVYKQLQESLKETIEARDSLVSELRTMPPCLDQNCPDHTKINSKSKIEVNKPPQKKRKNTKNNADDFVFPSKTARPITPTPVLQPIAVQNSFVDLVQDPDLPTDNTVEIPKIQPPLPVYLKVNNNYRKQLDQLKEKFPELTSKTSGKYLKLNLESHEEHRDLVDYMDKDKDFQFYVLPPKDKKPIKIVIKGLPGCTKPDEIVNDLEHQGYSDCSCNQLISKRTKLPLPFFLVTLTRNKENLTIFDLKHVGHMQVKIEGYSVKGTTQCFNCNDFFHTAANFHMTPRCLKCGKAHLTRDCDIKERQENPYCINCEVYGHTACYTKCPKFPKPENGNPITNRNKKAFTSNNVVEGISYANMVSGKPKNNDPQTSNTKSNNPERQSHATTPLTDEISSSDFQDLISLFKIVSNIFKQFPKLKLIIPELKKTKDFQKQACMLLEALWD</sequence>
<name>A0A8X7BJJ2_TRICX</name>
<proteinExistence type="predicted"/>
<comment type="caution">
    <text evidence="3">The sequence shown here is derived from an EMBL/GenBank/DDBJ whole genome shotgun (WGS) entry which is preliminary data.</text>
</comment>
<feature type="domain" description="Pre-C2HC" evidence="2">
    <location>
        <begin position="270"/>
        <end position="338"/>
    </location>
</feature>
<feature type="compositionally biased region" description="Basic and acidic residues" evidence="1">
    <location>
        <begin position="107"/>
        <end position="121"/>
    </location>
</feature>
<feature type="compositionally biased region" description="Polar residues" evidence="1">
    <location>
        <begin position="438"/>
        <end position="461"/>
    </location>
</feature>
<keyword evidence="4" id="KW-1185">Reference proteome</keyword>
<evidence type="ECO:0000313" key="3">
    <source>
        <dbReference type="EMBL" id="GFY34141.1"/>
    </source>
</evidence>
<protein>
    <submittedName>
        <fullName evidence="3">Nucleic-acid-binding protein from transposon X-element</fullName>
    </submittedName>
</protein>
<dbReference type="Pfam" id="PF07530">
    <property type="entry name" value="PRE_C2HC"/>
    <property type="match status" value="1"/>
</dbReference>
<feature type="region of interest" description="Disordered" evidence="1">
    <location>
        <begin position="103"/>
        <end position="145"/>
    </location>
</feature>
<dbReference type="InterPro" id="IPR006579">
    <property type="entry name" value="Pre_C2HC_dom"/>
</dbReference>
<organism evidence="3 4">
    <name type="scientific">Trichonephila clavipes</name>
    <name type="common">Golden silk orbweaver</name>
    <name type="synonym">Nephila clavipes</name>
    <dbReference type="NCBI Taxonomy" id="2585209"/>
    <lineage>
        <taxon>Eukaryota</taxon>
        <taxon>Metazoa</taxon>
        <taxon>Ecdysozoa</taxon>
        <taxon>Arthropoda</taxon>
        <taxon>Chelicerata</taxon>
        <taxon>Arachnida</taxon>
        <taxon>Araneae</taxon>
        <taxon>Araneomorphae</taxon>
        <taxon>Entelegynae</taxon>
        <taxon>Araneoidea</taxon>
        <taxon>Nephilidae</taxon>
        <taxon>Trichonephila</taxon>
    </lineage>
</organism>
<evidence type="ECO:0000259" key="2">
    <source>
        <dbReference type="SMART" id="SM00596"/>
    </source>
</evidence>
<evidence type="ECO:0000256" key="1">
    <source>
        <dbReference type="SAM" id="MobiDB-lite"/>
    </source>
</evidence>
<dbReference type="AlphaFoldDB" id="A0A8X7BJJ2"/>
<accession>A0A8X7BJJ2</accession>
<dbReference type="EMBL" id="BMAU01021422">
    <property type="protein sequence ID" value="GFY34141.1"/>
    <property type="molecule type" value="Genomic_DNA"/>
</dbReference>
<dbReference type="SMART" id="SM00596">
    <property type="entry name" value="PRE_C2HC"/>
    <property type="match status" value="1"/>
</dbReference>